<name>Q2FLX3_METHJ</name>
<proteinExistence type="predicted"/>
<dbReference type="OrthoDB" id="106933at2157"/>
<keyword evidence="3" id="KW-1185">Reference proteome</keyword>
<feature type="domain" description="PAS" evidence="1">
    <location>
        <begin position="34"/>
        <end position="100"/>
    </location>
</feature>
<dbReference type="NCBIfam" id="TIGR00229">
    <property type="entry name" value="sensory_box"/>
    <property type="match status" value="1"/>
</dbReference>
<gene>
    <name evidence="2" type="ordered locus">Mhun_1434</name>
</gene>
<dbReference type="AlphaFoldDB" id="Q2FLX3"/>
<dbReference type="KEGG" id="mhu:Mhun_1434"/>
<dbReference type="SUPFAM" id="SSF55785">
    <property type="entry name" value="PYP-like sensor domain (PAS domain)"/>
    <property type="match status" value="1"/>
</dbReference>
<protein>
    <submittedName>
        <fullName evidence="2">PAS/PAC sensor protein</fullName>
    </submittedName>
</protein>
<dbReference type="eggNOG" id="arCOG06538">
    <property type="taxonomic scope" value="Archaea"/>
</dbReference>
<dbReference type="RefSeq" id="WP_011448438.1">
    <property type="nucleotide sequence ID" value="NC_007796.1"/>
</dbReference>
<dbReference type="Gene3D" id="3.30.450.20">
    <property type="entry name" value="PAS domain"/>
    <property type="match status" value="1"/>
</dbReference>
<evidence type="ECO:0000259" key="1">
    <source>
        <dbReference type="SMART" id="SM00091"/>
    </source>
</evidence>
<dbReference type="CDD" id="cd00130">
    <property type="entry name" value="PAS"/>
    <property type="match status" value="1"/>
</dbReference>
<sequence length="239" mass="27300">MMKDTNSEPGNTAPSEDLQKTLDLVNRRLEAVYIRWEALFKSLPDPVIIGDDEGILVCNPRFEELTGLTSEKIVGLPIPRLPICTADKEDCKNLIEHWNHPTPGGERFIFRFFNPAGKRIALDMQIRFIEMEQSMLRFCIGRDITRELELLSEQERAVAQIDKNMAQLAALNDEIKNPLTLISMSAGLVDGPHQEQVLRGVRMITSIVDRLDQGFTESEKVRKFLKRTIDGFMEDHNHL</sequence>
<dbReference type="SMART" id="SM00091">
    <property type="entry name" value="PAS"/>
    <property type="match status" value="1"/>
</dbReference>
<dbReference type="HOGENOM" id="CLU_1159059_0_0_2"/>
<dbReference type="InterPro" id="IPR035965">
    <property type="entry name" value="PAS-like_dom_sf"/>
</dbReference>
<evidence type="ECO:0000313" key="2">
    <source>
        <dbReference type="EMBL" id="ABD41169.1"/>
    </source>
</evidence>
<dbReference type="Proteomes" id="UP000001941">
    <property type="component" value="Chromosome"/>
</dbReference>
<dbReference type="Pfam" id="PF13426">
    <property type="entry name" value="PAS_9"/>
    <property type="match status" value="1"/>
</dbReference>
<evidence type="ECO:0000313" key="3">
    <source>
        <dbReference type="Proteomes" id="UP000001941"/>
    </source>
</evidence>
<dbReference type="EMBL" id="CP000254">
    <property type="protein sequence ID" value="ABD41169.1"/>
    <property type="molecule type" value="Genomic_DNA"/>
</dbReference>
<dbReference type="InterPro" id="IPR000014">
    <property type="entry name" value="PAS"/>
</dbReference>
<organism evidence="2 3">
    <name type="scientific">Methanospirillum hungatei JF-1 (strain ATCC 27890 / DSM 864 / NBRC 100397 / JF-1)</name>
    <dbReference type="NCBI Taxonomy" id="323259"/>
    <lineage>
        <taxon>Archaea</taxon>
        <taxon>Methanobacteriati</taxon>
        <taxon>Methanobacteriota</taxon>
        <taxon>Stenosarchaea group</taxon>
        <taxon>Methanomicrobia</taxon>
        <taxon>Methanomicrobiales</taxon>
        <taxon>Methanospirillaceae</taxon>
        <taxon>Methanospirillum</taxon>
    </lineage>
</organism>
<accession>Q2FLX3</accession>
<reference evidence="3" key="1">
    <citation type="journal article" date="2016" name="Stand. Genomic Sci.">
        <title>Complete genome sequence of Methanospirillum hungatei type strain JF1.</title>
        <authorList>
            <person name="Gunsalus R.P."/>
            <person name="Cook L.E."/>
            <person name="Crable B."/>
            <person name="Rohlin L."/>
            <person name="McDonald E."/>
            <person name="Mouttaki H."/>
            <person name="Sieber J.R."/>
            <person name="Poweleit N."/>
            <person name="Zhou H."/>
            <person name="Lapidus A.L."/>
            <person name="Daligault H.E."/>
            <person name="Land M."/>
            <person name="Gilna P."/>
            <person name="Ivanova N."/>
            <person name="Kyrpides N."/>
            <person name="Culley D.E."/>
            <person name="McInerney M.J."/>
        </authorList>
    </citation>
    <scope>NUCLEOTIDE SEQUENCE [LARGE SCALE GENOMIC DNA]</scope>
    <source>
        <strain evidence="3">ATCC 27890 / DSM 864 / NBRC 100397 / JF-1</strain>
    </source>
</reference>
<dbReference type="EnsemblBacteria" id="ABD41169">
    <property type="protein sequence ID" value="ABD41169"/>
    <property type="gene ID" value="Mhun_1434"/>
</dbReference>
<dbReference type="InParanoid" id="Q2FLX3"/>
<dbReference type="GeneID" id="3924546"/>